<dbReference type="EMBL" id="JAJJHW010002585">
    <property type="protein sequence ID" value="KAH8371965.1"/>
    <property type="molecule type" value="Genomic_DNA"/>
</dbReference>
<feature type="non-terminal residue" evidence="13">
    <location>
        <position position="317"/>
    </location>
</feature>
<reference evidence="13" key="1">
    <citation type="journal article" date="2021" name="Mol. Ecol. Resour.">
        <title>Phylogenomic analyses of the genus Drosophila reveals genomic signals of climate adaptation.</title>
        <authorList>
            <person name="Li F."/>
            <person name="Rane R.V."/>
            <person name="Luria V."/>
            <person name="Xiong Z."/>
            <person name="Chen J."/>
            <person name="Li Z."/>
            <person name="Catullo R.A."/>
            <person name="Griffin P.C."/>
            <person name="Schiffer M."/>
            <person name="Pearce S."/>
            <person name="Lee S.F."/>
            <person name="McElroy K."/>
            <person name="Stocker A."/>
            <person name="Shirriffs J."/>
            <person name="Cockerell F."/>
            <person name="Coppin C."/>
            <person name="Sgro C.M."/>
            <person name="Karger A."/>
            <person name="Cain J.W."/>
            <person name="Weber J.A."/>
            <person name="Santpere G."/>
            <person name="Kirschner M.W."/>
            <person name="Hoffmann A.A."/>
            <person name="Oakeshott J.G."/>
            <person name="Zhang G."/>
        </authorList>
    </citation>
    <scope>NUCLEOTIDE SEQUENCE</scope>
    <source>
        <strain evidence="13">BGI-SZ-2011g</strain>
    </source>
</reference>
<comment type="subunit">
    <text evidence="2">Homodimer.</text>
</comment>
<evidence type="ECO:0000256" key="3">
    <source>
        <dbReference type="ARBA" id="ARBA00012995"/>
    </source>
</evidence>
<dbReference type="FunFam" id="3.90.110.10:FF:000001">
    <property type="entry name" value="Malate dehydrogenase"/>
    <property type="match status" value="1"/>
</dbReference>
<dbReference type="PIRSF" id="PIRSF000102">
    <property type="entry name" value="Lac_mal_DH"/>
    <property type="match status" value="1"/>
</dbReference>
<evidence type="ECO:0000256" key="2">
    <source>
        <dbReference type="ARBA" id="ARBA00011738"/>
    </source>
</evidence>
<evidence type="ECO:0000259" key="11">
    <source>
        <dbReference type="Pfam" id="PF00056"/>
    </source>
</evidence>
<feature type="non-terminal residue" evidence="13">
    <location>
        <position position="1"/>
    </location>
</feature>
<dbReference type="GO" id="GO:0019752">
    <property type="term" value="P:carboxylic acid metabolic process"/>
    <property type="evidence" value="ECO:0007669"/>
    <property type="project" value="InterPro"/>
</dbReference>
<dbReference type="InterPro" id="IPR022383">
    <property type="entry name" value="Lactate/malate_DH_C"/>
</dbReference>
<feature type="binding site" evidence="9">
    <location>
        <position position="234"/>
    </location>
    <ligand>
        <name>NAD(+)</name>
        <dbReference type="ChEBI" id="CHEBI:57540"/>
    </ligand>
</feature>
<dbReference type="PANTHER" id="PTHR11540:SF16">
    <property type="entry name" value="MALATE DEHYDROGENASE, MITOCHONDRIAL"/>
    <property type="match status" value="1"/>
</dbReference>
<dbReference type="InterPro" id="IPR001557">
    <property type="entry name" value="L-lactate/malate_DH"/>
</dbReference>
<evidence type="ECO:0000313" key="13">
    <source>
        <dbReference type="EMBL" id="KAH8371965.1"/>
    </source>
</evidence>
<dbReference type="Pfam" id="PF00056">
    <property type="entry name" value="Ldh_1_N"/>
    <property type="match status" value="1"/>
</dbReference>
<dbReference type="GO" id="GO:0030060">
    <property type="term" value="F:L-malate dehydrogenase (NAD+) activity"/>
    <property type="evidence" value="ECO:0007669"/>
    <property type="project" value="UniProtKB-EC"/>
</dbReference>
<keyword evidence="6 10" id="KW-0560">Oxidoreductase</keyword>
<evidence type="ECO:0000259" key="12">
    <source>
        <dbReference type="Pfam" id="PF02866"/>
    </source>
</evidence>
<evidence type="ECO:0000313" key="14">
    <source>
        <dbReference type="Proteomes" id="UP001200034"/>
    </source>
</evidence>
<dbReference type="Gene3D" id="3.90.110.10">
    <property type="entry name" value="Lactate dehydrogenase/glycoside hydrolase, family 4, C-terminal"/>
    <property type="match status" value="1"/>
</dbReference>
<proteinExistence type="inferred from homology"/>
<feature type="binding site" evidence="9">
    <location>
        <begin position="11"/>
        <end position="17"/>
    </location>
    <ligand>
        <name>NAD(+)</name>
        <dbReference type="ChEBI" id="CHEBI:57540"/>
    </ligand>
</feature>
<evidence type="ECO:0000256" key="1">
    <source>
        <dbReference type="ARBA" id="ARBA00008824"/>
    </source>
</evidence>
<gene>
    <name evidence="13" type="ORF">KR093_009548</name>
</gene>
<comment type="catalytic activity">
    <reaction evidence="8">
        <text>(S)-malate + NAD(+) = oxaloacetate + NADH + H(+)</text>
        <dbReference type="Rhea" id="RHEA:21432"/>
        <dbReference type="ChEBI" id="CHEBI:15378"/>
        <dbReference type="ChEBI" id="CHEBI:15589"/>
        <dbReference type="ChEBI" id="CHEBI:16452"/>
        <dbReference type="ChEBI" id="CHEBI:57540"/>
        <dbReference type="ChEBI" id="CHEBI:57945"/>
        <dbReference type="EC" id="1.1.1.37"/>
    </reaction>
</comment>
<dbReference type="InterPro" id="IPR036291">
    <property type="entry name" value="NAD(P)-bd_dom_sf"/>
</dbReference>
<keyword evidence="7 9" id="KW-0520">NAD</keyword>
<dbReference type="InterPro" id="IPR010097">
    <property type="entry name" value="Malate_DH_type1"/>
</dbReference>
<dbReference type="Proteomes" id="UP001200034">
    <property type="component" value="Unassembled WGS sequence"/>
</dbReference>
<dbReference type="InterPro" id="IPR001236">
    <property type="entry name" value="Lactate/malate_DH_N"/>
</dbReference>
<dbReference type="GO" id="GO:0005739">
    <property type="term" value="C:mitochondrion"/>
    <property type="evidence" value="ECO:0007669"/>
    <property type="project" value="TreeGrafter"/>
</dbReference>
<dbReference type="EC" id="1.1.1.37" evidence="3"/>
<feature type="binding site" evidence="9">
    <location>
        <position position="37"/>
    </location>
    <ligand>
        <name>NAD(+)</name>
        <dbReference type="ChEBI" id="CHEBI:57540"/>
    </ligand>
</feature>
<dbReference type="NCBIfam" id="TIGR01772">
    <property type="entry name" value="MDH_euk_gproteo"/>
    <property type="match status" value="1"/>
</dbReference>
<evidence type="ECO:0000256" key="10">
    <source>
        <dbReference type="RuleBase" id="RU003369"/>
    </source>
</evidence>
<dbReference type="SUPFAM" id="SSF51735">
    <property type="entry name" value="NAD(P)-binding Rossmann-fold domains"/>
    <property type="match status" value="1"/>
</dbReference>
<evidence type="ECO:0000256" key="6">
    <source>
        <dbReference type="ARBA" id="ARBA00023002"/>
    </source>
</evidence>
<dbReference type="SUPFAM" id="SSF56327">
    <property type="entry name" value="LDH C-terminal domain-like"/>
    <property type="match status" value="1"/>
</dbReference>
<feature type="domain" description="Lactate/malate dehydrogenase C-terminal" evidence="12">
    <location>
        <begin position="149"/>
        <end position="315"/>
    </location>
</feature>
<evidence type="ECO:0000256" key="8">
    <source>
        <dbReference type="ARBA" id="ARBA00048313"/>
    </source>
</evidence>
<feature type="domain" description="Lactate/malate dehydrogenase N-terminal" evidence="11">
    <location>
        <begin position="6"/>
        <end position="147"/>
    </location>
</feature>
<evidence type="ECO:0000256" key="5">
    <source>
        <dbReference type="ARBA" id="ARBA00022532"/>
    </source>
</evidence>
<dbReference type="InterPro" id="IPR015955">
    <property type="entry name" value="Lactate_DH/Glyco_Ohase_4_C"/>
</dbReference>
<dbReference type="AlphaFoldDB" id="A0AAD4K1P3"/>
<keyword evidence="14" id="KW-1185">Reference proteome</keyword>
<dbReference type="PANTHER" id="PTHR11540">
    <property type="entry name" value="MALATE AND LACTATE DEHYDROGENASE"/>
    <property type="match status" value="1"/>
</dbReference>
<feature type="binding site" evidence="9">
    <location>
        <begin position="119"/>
        <end position="121"/>
    </location>
    <ligand>
        <name>NAD(+)</name>
        <dbReference type="ChEBI" id="CHEBI:57540"/>
    </ligand>
</feature>
<name>A0AAD4K1P3_9MUSC</name>
<feature type="binding site" evidence="9">
    <location>
        <position position="96"/>
    </location>
    <ligand>
        <name>NAD(+)</name>
        <dbReference type="ChEBI" id="CHEBI:57540"/>
    </ligand>
</feature>
<organism evidence="13 14">
    <name type="scientific">Drosophila rubida</name>
    <dbReference type="NCBI Taxonomy" id="30044"/>
    <lineage>
        <taxon>Eukaryota</taxon>
        <taxon>Metazoa</taxon>
        <taxon>Ecdysozoa</taxon>
        <taxon>Arthropoda</taxon>
        <taxon>Hexapoda</taxon>
        <taxon>Insecta</taxon>
        <taxon>Pterygota</taxon>
        <taxon>Neoptera</taxon>
        <taxon>Endopterygota</taxon>
        <taxon>Diptera</taxon>
        <taxon>Brachycera</taxon>
        <taxon>Muscomorpha</taxon>
        <taxon>Ephydroidea</taxon>
        <taxon>Drosophilidae</taxon>
        <taxon>Drosophila</taxon>
    </lineage>
</organism>
<keyword evidence="5" id="KW-0816">Tricarboxylic acid cycle</keyword>
<comment type="similarity">
    <text evidence="1">Belongs to the LDH/MDH superfamily. MDH type 1 family.</text>
</comment>
<evidence type="ECO:0000256" key="7">
    <source>
        <dbReference type="ARBA" id="ARBA00023027"/>
    </source>
</evidence>
<evidence type="ECO:0000256" key="9">
    <source>
        <dbReference type="PIRSR" id="PIRSR000102-3"/>
    </source>
</evidence>
<sequence>EKNCLKVTLVGAAGAVGTPLSLMLKLNPQIKTLALQDKVELKGIAADLSHICTPAKVETYDSKSLGKALQDAAIVVVAAGQPHKTDVKPEEMLKANAKVATEVAKEICLTCPHALIAFITNPLNAIVPLVAKVLMDQDAYDPKRLFGVTTLNVIRAKSFMGESIGVDPLTVSIPVVGGDGGDTTLPIISQSRPKFDGSAKERDELVQRLQSARSNVVDAKAGKGSIERSLSMGMAYSGGNFVNSLLRALNNEQNVIECAYVQSDVTAAEFFASPVLLGPNGIEKNYGLPTLDEKEEDALEEVVKKIQKDIDAGLQLA</sequence>
<dbReference type="Gene3D" id="3.40.50.720">
    <property type="entry name" value="NAD(P)-binding Rossmann-like Domain"/>
    <property type="match status" value="1"/>
</dbReference>
<accession>A0AAD4K1P3</accession>
<dbReference type="Pfam" id="PF02866">
    <property type="entry name" value="Ldh_1_C"/>
    <property type="match status" value="1"/>
</dbReference>
<comment type="caution">
    <text evidence="13">The sequence shown here is derived from an EMBL/GenBank/DDBJ whole genome shotgun (WGS) entry which is preliminary data.</text>
</comment>
<dbReference type="GO" id="GO:0006099">
    <property type="term" value="P:tricarboxylic acid cycle"/>
    <property type="evidence" value="ECO:0007669"/>
    <property type="project" value="UniProtKB-KW"/>
</dbReference>
<evidence type="ECO:0000256" key="4">
    <source>
        <dbReference type="ARBA" id="ARBA00016075"/>
    </source>
</evidence>
<protein>
    <recommendedName>
        <fullName evidence="4">Malate dehydrogenase, mitochondrial</fullName>
        <ecNumber evidence="3">1.1.1.37</ecNumber>
    </recommendedName>
</protein>
<dbReference type="FunFam" id="3.40.50.720:FF:000268">
    <property type="entry name" value="Malate dehydrogenase"/>
    <property type="match status" value="1"/>
</dbReference>